<keyword evidence="5" id="KW-0227">DNA damage</keyword>
<evidence type="ECO:0000256" key="5">
    <source>
        <dbReference type="ARBA" id="ARBA00023204"/>
    </source>
</evidence>
<protein>
    <submittedName>
        <fullName evidence="7">MSH5</fullName>
    </submittedName>
</protein>
<comment type="similarity">
    <text evidence="1">Belongs to the DNA mismatch repair MutS family.</text>
</comment>
<dbReference type="GO" id="GO:0005524">
    <property type="term" value="F:ATP binding"/>
    <property type="evidence" value="ECO:0007669"/>
    <property type="project" value="UniProtKB-KW"/>
</dbReference>
<evidence type="ECO:0000313" key="8">
    <source>
        <dbReference type="Proteomes" id="UP000192501"/>
    </source>
</evidence>
<dbReference type="AlphaFoldDB" id="A0A1X0QIY0"/>
<evidence type="ECO:0000256" key="4">
    <source>
        <dbReference type="ARBA" id="ARBA00023125"/>
    </source>
</evidence>
<dbReference type="EMBL" id="LTAI01000128">
    <property type="protein sequence ID" value="ORD99703.1"/>
    <property type="molecule type" value="Genomic_DNA"/>
</dbReference>
<name>A0A1X0QIY0_9MICR</name>
<evidence type="ECO:0000256" key="1">
    <source>
        <dbReference type="ARBA" id="ARBA00006271"/>
    </source>
</evidence>
<dbReference type="VEuPathDB" id="MicrosporidiaDB:HERIO_1431"/>
<keyword evidence="3" id="KW-0067">ATP-binding</keyword>
<dbReference type="Gene3D" id="3.40.50.300">
    <property type="entry name" value="P-loop containing nucleotide triphosphate hydrolases"/>
    <property type="match status" value="1"/>
</dbReference>
<proteinExistence type="inferred from homology"/>
<dbReference type="InterPro" id="IPR027417">
    <property type="entry name" value="P-loop_NTPase"/>
</dbReference>
<dbReference type="GO" id="GO:0006298">
    <property type="term" value="P:mismatch repair"/>
    <property type="evidence" value="ECO:0007669"/>
    <property type="project" value="InterPro"/>
</dbReference>
<dbReference type="InterPro" id="IPR007696">
    <property type="entry name" value="DNA_mismatch_repair_MutS_core"/>
</dbReference>
<dbReference type="Proteomes" id="UP000192501">
    <property type="component" value="Unassembled WGS sequence"/>
</dbReference>
<dbReference type="InterPro" id="IPR036187">
    <property type="entry name" value="DNA_mismatch_repair_MutS_sf"/>
</dbReference>
<dbReference type="VEuPathDB" id="MicrosporidiaDB:HERIO_1432"/>
<keyword evidence="5" id="KW-0234">DNA repair</keyword>
<dbReference type="Pfam" id="PF00488">
    <property type="entry name" value="MutS_V"/>
    <property type="match status" value="1"/>
</dbReference>
<dbReference type="Pfam" id="PF05192">
    <property type="entry name" value="MutS_III"/>
    <property type="match status" value="1"/>
</dbReference>
<dbReference type="GO" id="GO:0140664">
    <property type="term" value="F:ATP-dependent DNA damage sensor activity"/>
    <property type="evidence" value="ECO:0007669"/>
    <property type="project" value="InterPro"/>
</dbReference>
<accession>A0A1X0QIY0</accession>
<keyword evidence="4" id="KW-0238">DNA-binding</keyword>
<dbReference type="PANTHER" id="PTHR11361:SF34">
    <property type="entry name" value="DNA MISMATCH REPAIR PROTEIN MSH1, MITOCHONDRIAL"/>
    <property type="match status" value="1"/>
</dbReference>
<sequence>MLVTAAIIYEQNVLGMCVKNNVYTIIPYAIDEYSCSILKRFLTFYEVDVLLVPNDIEPYKLKILLNTRVKIEYITRKSFNLKIFSGTNVLGNKAFNALISYYKHDILESSENKTILGTINGIPIFLKENKNVMQLRSDMVEGLELFEGKNSLFKQLNFCLTKIGELKLKNWISMPLTNITLILERQMAQDRIKLSLDLIKTILGGLKIPKINTKLDATNLQAIEEIRIFIEKGLILSRSLSEFTLINKPKYTALFEEMRIVKNGKIQLAFNHDYDRMVEFYKDFPNFINKTAELLCEKLNIELRLIYMPQIGFIIESSELDTVSMGMHHTLSFVHNKSIPASDMLMSTFIYKTSKFNKFLFKLNKKFYYKNDETMHMDYIYGDIYNRIKEKELLFIERLCDIIDSVDLSHLFDFISEIDALYSLCRYKTNNEYVFPSMFYPHETRNGVKENKDGFNSCKLNNTYYFVDRIGKSLELNKNNIIFTQHDIINYIGKMHILTQVGSSLPCLEANLPVFDFIFFMKHHSFKSISSSFLSELSQLKRLIQIKTSRMLILLDYMVETTSFSESASIFLALHDFIIKSYTITTTGLDIPFIKEKFHKLLNNYPLLVFKEYKILAFSHKGSKCKYSEYINNLMLLIPGCEKNYDFISEEEIN</sequence>
<gene>
    <name evidence="7" type="primary">MSH5</name>
    <name evidence="7" type="ORF">A0H76_337</name>
</gene>
<dbReference type="InterPro" id="IPR045076">
    <property type="entry name" value="MutS"/>
</dbReference>
<dbReference type="Gene3D" id="1.10.1420.10">
    <property type="match status" value="1"/>
</dbReference>
<evidence type="ECO:0000259" key="6">
    <source>
        <dbReference type="SMART" id="SM00533"/>
    </source>
</evidence>
<dbReference type="GO" id="GO:0030983">
    <property type="term" value="F:mismatched DNA binding"/>
    <property type="evidence" value="ECO:0007669"/>
    <property type="project" value="InterPro"/>
</dbReference>
<dbReference type="SMART" id="SM00533">
    <property type="entry name" value="MUTSd"/>
    <property type="match status" value="1"/>
</dbReference>
<dbReference type="SUPFAM" id="SSF48334">
    <property type="entry name" value="DNA repair protein MutS, domain III"/>
    <property type="match status" value="1"/>
</dbReference>
<keyword evidence="2" id="KW-0547">Nucleotide-binding</keyword>
<organism evidence="7 8">
    <name type="scientific">Hepatospora eriocheir</name>
    <dbReference type="NCBI Taxonomy" id="1081669"/>
    <lineage>
        <taxon>Eukaryota</taxon>
        <taxon>Fungi</taxon>
        <taxon>Fungi incertae sedis</taxon>
        <taxon>Microsporidia</taxon>
        <taxon>Hepatosporidae</taxon>
        <taxon>Hepatospora</taxon>
    </lineage>
</organism>
<feature type="domain" description="DNA mismatch repair protein MutS core" evidence="6">
    <location>
        <begin position="147"/>
        <end position="451"/>
    </location>
</feature>
<evidence type="ECO:0000256" key="3">
    <source>
        <dbReference type="ARBA" id="ARBA00022840"/>
    </source>
</evidence>
<evidence type="ECO:0000256" key="2">
    <source>
        <dbReference type="ARBA" id="ARBA00022741"/>
    </source>
</evidence>
<dbReference type="VEuPathDB" id="MicrosporidiaDB:A0H76_337"/>
<dbReference type="InterPro" id="IPR000432">
    <property type="entry name" value="DNA_mismatch_repair_MutS_C"/>
</dbReference>
<evidence type="ECO:0000313" key="7">
    <source>
        <dbReference type="EMBL" id="ORD99703.1"/>
    </source>
</evidence>
<dbReference type="PANTHER" id="PTHR11361">
    <property type="entry name" value="DNA MISMATCH REPAIR PROTEIN MUTS FAMILY MEMBER"/>
    <property type="match status" value="1"/>
</dbReference>
<comment type="caution">
    <text evidence="7">The sequence shown here is derived from an EMBL/GenBank/DDBJ whole genome shotgun (WGS) entry which is preliminary data.</text>
</comment>
<reference evidence="7 8" key="1">
    <citation type="journal article" date="2017" name="Environ. Microbiol.">
        <title>Decay of the glycolytic pathway and adaptation to intranuclear parasitism within Enterocytozoonidae microsporidia.</title>
        <authorList>
            <person name="Wiredu Boakye D."/>
            <person name="Jaroenlak P."/>
            <person name="Prachumwat A."/>
            <person name="Williams T.A."/>
            <person name="Bateman K.S."/>
            <person name="Itsathitphaisarn O."/>
            <person name="Sritunyalucksana K."/>
            <person name="Paszkiewicz K.H."/>
            <person name="Moore K.A."/>
            <person name="Stentiford G.D."/>
            <person name="Williams B.A."/>
        </authorList>
    </citation>
    <scope>NUCLEOTIDE SEQUENCE [LARGE SCALE GENOMIC DNA]</scope>
    <source>
        <strain evidence="8">canceri</strain>
    </source>
</reference>